<evidence type="ECO:0000313" key="3">
    <source>
        <dbReference type="Proteomes" id="UP000537126"/>
    </source>
</evidence>
<evidence type="ECO:0008006" key="4">
    <source>
        <dbReference type="Google" id="ProtNLM"/>
    </source>
</evidence>
<keyword evidence="1" id="KW-0472">Membrane</keyword>
<dbReference type="AlphaFoldDB" id="A0A846MQB2"/>
<comment type="caution">
    <text evidence="2">The sequence shown here is derived from an EMBL/GenBank/DDBJ whole genome shotgun (WGS) entry which is preliminary data.</text>
</comment>
<dbReference type="RefSeq" id="WP_166918922.1">
    <property type="nucleotide sequence ID" value="NZ_JAASRN010000002.1"/>
</dbReference>
<feature type="transmembrane region" description="Helical" evidence="1">
    <location>
        <begin position="158"/>
        <end position="175"/>
    </location>
</feature>
<dbReference type="Proteomes" id="UP000537126">
    <property type="component" value="Unassembled WGS sequence"/>
</dbReference>
<feature type="transmembrane region" description="Helical" evidence="1">
    <location>
        <begin position="86"/>
        <end position="103"/>
    </location>
</feature>
<keyword evidence="1" id="KW-0812">Transmembrane</keyword>
<evidence type="ECO:0000313" key="2">
    <source>
        <dbReference type="EMBL" id="NIK73645.1"/>
    </source>
</evidence>
<accession>A0A846MQB2</accession>
<keyword evidence="1" id="KW-1133">Transmembrane helix</keyword>
<feature type="transmembrane region" description="Helical" evidence="1">
    <location>
        <begin position="44"/>
        <end position="65"/>
    </location>
</feature>
<proteinExistence type="predicted"/>
<keyword evidence="3" id="KW-1185">Reference proteome</keyword>
<sequence>MKRPGWAWILSVLFHPLWVPWLIFFVVLHFYASSFFLWSKQLPAWLLKLSAICWLLLPAVLLFIFKQAGIITTWEMEQARERRLPLLCLLAVYIFSAWAMHLWELDVRLQALPAGVALSLLLAFLLNEFSKISLHTLALGGATTFFAVLAYHTQHTAWLLPLIASIWASGWVYAARLELGAHTHLQLMGGYGTGMVAMWAMYCYKACGL</sequence>
<gene>
    <name evidence="2" type="ORF">FHS56_001158</name>
</gene>
<feature type="transmembrane region" description="Helical" evidence="1">
    <location>
        <begin position="134"/>
        <end position="152"/>
    </location>
</feature>
<protein>
    <recommendedName>
        <fullName evidence="4">PAP2 superfamily protein</fullName>
    </recommendedName>
</protein>
<name>A0A846MQB2_9BACT</name>
<evidence type="ECO:0000256" key="1">
    <source>
        <dbReference type="SAM" id="Phobius"/>
    </source>
</evidence>
<organism evidence="2 3">
    <name type="scientific">Thermonema lapsum</name>
    <dbReference type="NCBI Taxonomy" id="28195"/>
    <lineage>
        <taxon>Bacteria</taxon>
        <taxon>Pseudomonadati</taxon>
        <taxon>Bacteroidota</taxon>
        <taxon>Cytophagia</taxon>
        <taxon>Cytophagales</taxon>
        <taxon>Thermonemataceae</taxon>
        <taxon>Thermonema</taxon>
    </lineage>
</organism>
<dbReference type="EMBL" id="JAASRN010000002">
    <property type="protein sequence ID" value="NIK73645.1"/>
    <property type="molecule type" value="Genomic_DNA"/>
</dbReference>
<feature type="transmembrane region" description="Helical" evidence="1">
    <location>
        <begin position="7"/>
        <end position="32"/>
    </location>
</feature>
<reference evidence="2 3" key="1">
    <citation type="submission" date="2020-03" db="EMBL/GenBank/DDBJ databases">
        <title>Genomic Encyclopedia of Type Strains, Phase IV (KMG-IV): sequencing the most valuable type-strain genomes for metagenomic binning, comparative biology and taxonomic classification.</title>
        <authorList>
            <person name="Goeker M."/>
        </authorList>
    </citation>
    <scope>NUCLEOTIDE SEQUENCE [LARGE SCALE GENOMIC DNA]</scope>
    <source>
        <strain evidence="2 3">DSM 5718</strain>
    </source>
</reference>